<dbReference type="SUPFAM" id="SSF53098">
    <property type="entry name" value="Ribonuclease H-like"/>
    <property type="match status" value="1"/>
</dbReference>
<feature type="domain" description="Reverse transcriptase" evidence="1">
    <location>
        <begin position="1"/>
        <end position="164"/>
    </location>
</feature>
<dbReference type="InterPro" id="IPR012337">
    <property type="entry name" value="RNaseH-like_sf"/>
</dbReference>
<dbReference type="InterPro" id="IPR043502">
    <property type="entry name" value="DNA/RNA_pol_sf"/>
</dbReference>
<proteinExistence type="predicted"/>
<dbReference type="STRING" id="121845.A0A3Q0JQE3"/>
<dbReference type="GeneID" id="103524132"/>
<dbReference type="CDD" id="cd09276">
    <property type="entry name" value="Rnase_HI_RT_non_LTR"/>
    <property type="match status" value="1"/>
</dbReference>
<dbReference type="PROSITE" id="PS50878">
    <property type="entry name" value="RT_POL"/>
    <property type="match status" value="1"/>
</dbReference>
<sequence length="639" mass="72240">MTWRYKIIKTLSSYGINGFILKYLQNFLEDRTIRVKCNNTMSRSFPLENGIPQGSSLSPLLFIIFLNDLLKIIKLPLRSMLFIDDLLIISRGKDLTAILGRFQTTLNAIKIWSDTNGLIFSADPQKSVCVDFTRLRSRSVPLNLYYSDKVLKFVDKTKFLGLIWDSKLSWGPHVEYVKSRALNAMNVLKIVSNKNYGLHRQTLLKLYQSYVSPIIDYGSNIYSSAKDHTINKLNPVHHNGIRIATGALRSSPVQSLYAESNIPPLAIRREKLLFNYVVKLYGCPLNPMHKILFSNPVTFNINPNKPLPLKVRFDCIREVSTVLKNTKIVPYSQGIPPWFSDFPVVDLSLGKSKKADTSPLILQSQFLQVVSSKFSNFSVCFTDGSKTLQNTSCAVYAGGTTKSYILNNINSIFTAELLAIVFCLDSVKNRPDVNTLIVCDSMSALTSIANKNTTIPLIAHILNTWYSLKSCGKNVAFLWCPSHTGISGNEIVDRATRQLDGAEIVNLSSPADLIPVGKKYLLEKWQKSWTELINNKLKRIKPTIGPWNVSDCNSRYEEVVLTRVRIGHTRLTHSYLFTRSDPPSCQCGLPLTIRHLLECRSYINPSRPAFHKIPSLDDDQDSVENLLGFLRYTNVYHLI</sequence>
<evidence type="ECO:0000313" key="4">
    <source>
        <dbReference type="RefSeq" id="XP_026689065.1"/>
    </source>
</evidence>
<dbReference type="PaxDb" id="121845-A0A3Q0JQE3"/>
<dbReference type="Proteomes" id="UP000079169">
    <property type="component" value="Unplaced"/>
</dbReference>
<evidence type="ECO:0000313" key="3">
    <source>
        <dbReference type="Proteomes" id="UP000079169"/>
    </source>
</evidence>
<dbReference type="InterPro" id="IPR002156">
    <property type="entry name" value="RNaseH_domain"/>
</dbReference>
<dbReference type="GO" id="GO:0071897">
    <property type="term" value="P:DNA biosynthetic process"/>
    <property type="evidence" value="ECO:0007669"/>
    <property type="project" value="UniProtKB-ARBA"/>
</dbReference>
<dbReference type="InterPro" id="IPR000477">
    <property type="entry name" value="RT_dom"/>
</dbReference>
<dbReference type="PROSITE" id="PS50879">
    <property type="entry name" value="RNASE_H_1"/>
    <property type="match status" value="1"/>
</dbReference>
<dbReference type="Gene3D" id="3.30.420.10">
    <property type="entry name" value="Ribonuclease H-like superfamily/Ribonuclease H"/>
    <property type="match status" value="1"/>
</dbReference>
<dbReference type="GO" id="GO:0042575">
    <property type="term" value="C:DNA polymerase complex"/>
    <property type="evidence" value="ECO:0007669"/>
    <property type="project" value="UniProtKB-ARBA"/>
</dbReference>
<dbReference type="KEGG" id="dci:103524132"/>
<evidence type="ECO:0000259" key="2">
    <source>
        <dbReference type="PROSITE" id="PS50879"/>
    </source>
</evidence>
<keyword evidence="3" id="KW-1185">Reference proteome</keyword>
<dbReference type="Pfam" id="PF00075">
    <property type="entry name" value="RNase_H"/>
    <property type="match status" value="1"/>
</dbReference>
<dbReference type="InterPro" id="IPR036397">
    <property type="entry name" value="RNaseH_sf"/>
</dbReference>
<dbReference type="GO" id="GO:0004523">
    <property type="term" value="F:RNA-DNA hybrid ribonuclease activity"/>
    <property type="evidence" value="ECO:0007669"/>
    <property type="project" value="InterPro"/>
</dbReference>
<reference evidence="4" key="1">
    <citation type="submission" date="2025-08" db="UniProtKB">
        <authorList>
            <consortium name="RefSeq"/>
        </authorList>
    </citation>
    <scope>IDENTIFICATION</scope>
</reference>
<organism evidence="3 4">
    <name type="scientific">Diaphorina citri</name>
    <name type="common">Asian citrus psyllid</name>
    <dbReference type="NCBI Taxonomy" id="121845"/>
    <lineage>
        <taxon>Eukaryota</taxon>
        <taxon>Metazoa</taxon>
        <taxon>Ecdysozoa</taxon>
        <taxon>Arthropoda</taxon>
        <taxon>Hexapoda</taxon>
        <taxon>Insecta</taxon>
        <taxon>Pterygota</taxon>
        <taxon>Neoptera</taxon>
        <taxon>Paraneoptera</taxon>
        <taxon>Hemiptera</taxon>
        <taxon>Sternorrhyncha</taxon>
        <taxon>Psylloidea</taxon>
        <taxon>Psyllidae</taxon>
        <taxon>Diaphorininae</taxon>
        <taxon>Diaphorina</taxon>
    </lineage>
</organism>
<dbReference type="AlphaFoldDB" id="A0A3Q0JQE3"/>
<dbReference type="PANTHER" id="PTHR33332">
    <property type="entry name" value="REVERSE TRANSCRIPTASE DOMAIN-CONTAINING PROTEIN"/>
    <property type="match status" value="1"/>
</dbReference>
<dbReference type="GO" id="GO:0003676">
    <property type="term" value="F:nucleic acid binding"/>
    <property type="evidence" value="ECO:0007669"/>
    <property type="project" value="InterPro"/>
</dbReference>
<name>A0A3Q0JQE3_DIACI</name>
<accession>A0A3Q0JQE3</accession>
<dbReference type="SUPFAM" id="SSF56672">
    <property type="entry name" value="DNA/RNA polymerases"/>
    <property type="match status" value="1"/>
</dbReference>
<dbReference type="RefSeq" id="XP_026689065.1">
    <property type="nucleotide sequence ID" value="XM_026833264.1"/>
</dbReference>
<gene>
    <name evidence="4" type="primary">LOC103524132</name>
</gene>
<dbReference type="Pfam" id="PF00078">
    <property type="entry name" value="RVT_1"/>
    <property type="match status" value="1"/>
</dbReference>
<protein>
    <submittedName>
        <fullName evidence="4">Uncharacterized protein LOC103524132</fullName>
    </submittedName>
</protein>
<feature type="domain" description="RNase H type-1" evidence="2">
    <location>
        <begin position="374"/>
        <end position="501"/>
    </location>
</feature>
<evidence type="ECO:0000259" key="1">
    <source>
        <dbReference type="PROSITE" id="PS50878"/>
    </source>
</evidence>